<dbReference type="AlphaFoldDB" id="A0A9Y2IMB5"/>
<gene>
    <name evidence="2" type="ORF">QRX50_13970</name>
</gene>
<dbReference type="Proteomes" id="UP001236014">
    <property type="component" value="Chromosome"/>
</dbReference>
<evidence type="ECO:0008006" key="4">
    <source>
        <dbReference type="Google" id="ProtNLM"/>
    </source>
</evidence>
<organism evidence="2 3">
    <name type="scientific">Amycolatopsis carbonis</name>
    <dbReference type="NCBI Taxonomy" id="715471"/>
    <lineage>
        <taxon>Bacteria</taxon>
        <taxon>Bacillati</taxon>
        <taxon>Actinomycetota</taxon>
        <taxon>Actinomycetes</taxon>
        <taxon>Pseudonocardiales</taxon>
        <taxon>Pseudonocardiaceae</taxon>
        <taxon>Amycolatopsis</taxon>
    </lineage>
</organism>
<dbReference type="KEGG" id="acab:QRX50_13970"/>
<dbReference type="GO" id="GO:0016627">
    <property type="term" value="F:oxidoreductase activity, acting on the CH-CH group of donors"/>
    <property type="evidence" value="ECO:0007669"/>
    <property type="project" value="InterPro"/>
</dbReference>
<keyword evidence="3" id="KW-1185">Reference proteome</keyword>
<dbReference type="Gene3D" id="1.10.540.10">
    <property type="entry name" value="Acyl-CoA dehydrogenase/oxidase, N-terminal domain"/>
    <property type="match status" value="1"/>
</dbReference>
<dbReference type="EMBL" id="CP127294">
    <property type="protein sequence ID" value="WIX81780.1"/>
    <property type="molecule type" value="Genomic_DNA"/>
</dbReference>
<reference evidence="2 3" key="1">
    <citation type="submission" date="2023-06" db="EMBL/GenBank/DDBJ databases">
        <authorList>
            <person name="Oyuntsetseg B."/>
            <person name="Kim S.B."/>
        </authorList>
    </citation>
    <scope>NUCLEOTIDE SEQUENCE [LARGE SCALE GENOMIC DNA]</scope>
    <source>
        <strain evidence="2 3">2-15</strain>
    </source>
</reference>
<evidence type="ECO:0000256" key="1">
    <source>
        <dbReference type="SAM" id="MobiDB-lite"/>
    </source>
</evidence>
<feature type="region of interest" description="Disordered" evidence="1">
    <location>
        <begin position="1"/>
        <end position="23"/>
    </location>
</feature>
<sequence>MALQPLLREHVADGERDRRLSDEVSTALADAGLLRILAPRRRTTPPGRRSGRW</sequence>
<accession>A0A9Y2IMB5</accession>
<protein>
    <recommendedName>
        <fullName evidence="4">Acyl-CoA dehydrogenase/oxidase N-terminal domain-containing protein</fullName>
    </recommendedName>
</protein>
<dbReference type="GO" id="GO:0050660">
    <property type="term" value="F:flavin adenine dinucleotide binding"/>
    <property type="evidence" value="ECO:0007669"/>
    <property type="project" value="InterPro"/>
</dbReference>
<dbReference type="InterPro" id="IPR037069">
    <property type="entry name" value="AcylCoA_DH/ox_N_sf"/>
</dbReference>
<evidence type="ECO:0000313" key="3">
    <source>
        <dbReference type="Proteomes" id="UP001236014"/>
    </source>
</evidence>
<name>A0A9Y2IMB5_9PSEU</name>
<proteinExistence type="predicted"/>
<evidence type="ECO:0000313" key="2">
    <source>
        <dbReference type="EMBL" id="WIX81780.1"/>
    </source>
</evidence>
<dbReference type="RefSeq" id="WP_285972362.1">
    <property type="nucleotide sequence ID" value="NZ_CP127294.1"/>
</dbReference>
<feature type="compositionally biased region" description="Basic and acidic residues" evidence="1">
    <location>
        <begin position="7"/>
        <end position="22"/>
    </location>
</feature>